<comment type="caution">
    <text evidence="3">The sequence shown here is derived from an EMBL/GenBank/DDBJ whole genome shotgun (WGS) entry which is preliminary data.</text>
</comment>
<evidence type="ECO:0000259" key="2">
    <source>
        <dbReference type="Pfam" id="PF01370"/>
    </source>
</evidence>
<evidence type="ECO:0000313" key="3">
    <source>
        <dbReference type="EMBL" id="RKD25988.1"/>
    </source>
</evidence>
<proteinExistence type="inferred from homology"/>
<comment type="similarity">
    <text evidence="1">Belongs to the NAD(P)-dependent epimerase/dehydratase family.</text>
</comment>
<dbReference type="EMBL" id="MCHY01000006">
    <property type="protein sequence ID" value="RKD25988.1"/>
    <property type="molecule type" value="Genomic_DNA"/>
</dbReference>
<accession>A0A419SNY2</accession>
<reference evidence="3 4" key="1">
    <citation type="submission" date="2016-08" db="EMBL/GenBank/DDBJ databases">
        <title>Novel Firmicute Genomes.</title>
        <authorList>
            <person name="Poppleton D.I."/>
            <person name="Gribaldo S."/>
        </authorList>
    </citation>
    <scope>NUCLEOTIDE SEQUENCE [LARGE SCALE GENOMIC DNA]</scope>
    <source>
        <strain evidence="3 4">RAOx-1</strain>
    </source>
</reference>
<dbReference type="SUPFAM" id="SSF51735">
    <property type="entry name" value="NAD(P)-binding Rossmann-fold domains"/>
    <property type="match status" value="1"/>
</dbReference>
<dbReference type="InterPro" id="IPR036291">
    <property type="entry name" value="NAD(P)-bd_dom_sf"/>
</dbReference>
<dbReference type="RefSeq" id="WP_120188667.1">
    <property type="nucleotide sequence ID" value="NZ_MCHY01000006.1"/>
</dbReference>
<sequence>MKILITGGCGNIGKHVVEVLSEKGHQLRVVDRDAEELDQINLANVETIVGDISDRDLVFEITKGMDAIVHLAWSFSPNSLDLFDIDVKGYIHLLDAAVEHGIEHVVNTSTAVTYGKPQVSPVDETHPRLVEQSRNPMYALAKQATEKLTEIYASEHGLAANTIMIWYAYGHEIGGRYLRGMVKDAIQKGKIDVPKDCGGSFLQLDDFISGLERIFEKKPKGEMFNLATIYLTWEQLADIIVSKANPDAKVVAIDPKDWTEGQFLTDDWNFSTEKAERMLGYQSHLTNEQAIKHLGVALEACVAKVREKL</sequence>
<evidence type="ECO:0000256" key="1">
    <source>
        <dbReference type="ARBA" id="ARBA00007637"/>
    </source>
</evidence>
<dbReference type="InterPro" id="IPR001509">
    <property type="entry name" value="Epimerase_deHydtase"/>
</dbReference>
<gene>
    <name evidence="3" type="ORF">BEP19_03420</name>
</gene>
<organism evidence="3 4">
    <name type="scientific">Ammoniphilus oxalaticus</name>
    <dbReference type="NCBI Taxonomy" id="66863"/>
    <lineage>
        <taxon>Bacteria</taxon>
        <taxon>Bacillati</taxon>
        <taxon>Bacillota</taxon>
        <taxon>Bacilli</taxon>
        <taxon>Bacillales</taxon>
        <taxon>Paenibacillaceae</taxon>
        <taxon>Aneurinibacillus group</taxon>
        <taxon>Ammoniphilus</taxon>
    </lineage>
</organism>
<dbReference type="PANTHER" id="PTHR43000">
    <property type="entry name" value="DTDP-D-GLUCOSE 4,6-DEHYDRATASE-RELATED"/>
    <property type="match status" value="1"/>
</dbReference>
<name>A0A419SNY2_9BACL</name>
<dbReference type="Gene3D" id="3.40.50.720">
    <property type="entry name" value="NAD(P)-binding Rossmann-like Domain"/>
    <property type="match status" value="1"/>
</dbReference>
<dbReference type="AlphaFoldDB" id="A0A419SNY2"/>
<dbReference type="OrthoDB" id="9807212at2"/>
<dbReference type="Proteomes" id="UP000284219">
    <property type="component" value="Unassembled WGS sequence"/>
</dbReference>
<dbReference type="Pfam" id="PF01370">
    <property type="entry name" value="Epimerase"/>
    <property type="match status" value="1"/>
</dbReference>
<evidence type="ECO:0000313" key="4">
    <source>
        <dbReference type="Proteomes" id="UP000284219"/>
    </source>
</evidence>
<keyword evidence="4" id="KW-1185">Reference proteome</keyword>
<protein>
    <submittedName>
        <fullName evidence="3">Epimerase</fullName>
    </submittedName>
</protein>
<feature type="domain" description="NAD-dependent epimerase/dehydratase" evidence="2">
    <location>
        <begin position="3"/>
        <end position="227"/>
    </location>
</feature>